<dbReference type="GeneID" id="54466672"/>
<evidence type="ECO:0000313" key="3">
    <source>
        <dbReference type="Proteomes" id="UP000504636"/>
    </source>
</evidence>
<feature type="region of interest" description="Disordered" evidence="1">
    <location>
        <begin position="25"/>
        <end position="75"/>
    </location>
</feature>
<accession>A0A6A6YHP9</accession>
<feature type="region of interest" description="Disordered" evidence="1">
    <location>
        <begin position="113"/>
        <end position="159"/>
    </location>
</feature>
<reference evidence="2 4" key="1">
    <citation type="journal article" date="2020" name="Stud. Mycol.">
        <title>101 Dothideomycetes genomes: a test case for predicting lifestyles and emergence of pathogens.</title>
        <authorList>
            <person name="Haridas S."/>
            <person name="Albert R."/>
            <person name="Binder M."/>
            <person name="Bloem J."/>
            <person name="Labutti K."/>
            <person name="Salamov A."/>
            <person name="Andreopoulos B."/>
            <person name="Baker S."/>
            <person name="Barry K."/>
            <person name="Bills G."/>
            <person name="Bluhm B."/>
            <person name="Cannon C."/>
            <person name="Castanera R."/>
            <person name="Culley D."/>
            <person name="Daum C."/>
            <person name="Ezra D."/>
            <person name="Gonzalez J."/>
            <person name="Henrissat B."/>
            <person name="Kuo A."/>
            <person name="Liang C."/>
            <person name="Lipzen A."/>
            <person name="Lutzoni F."/>
            <person name="Magnuson J."/>
            <person name="Mondo S."/>
            <person name="Nolan M."/>
            <person name="Ohm R."/>
            <person name="Pangilinan J."/>
            <person name="Park H.-J."/>
            <person name="Ramirez L."/>
            <person name="Alfaro M."/>
            <person name="Sun H."/>
            <person name="Tritt A."/>
            <person name="Yoshinaga Y."/>
            <person name="Zwiers L.-H."/>
            <person name="Turgeon B."/>
            <person name="Goodwin S."/>
            <person name="Spatafora J."/>
            <person name="Crous P."/>
            <person name="Grigoriev I."/>
        </authorList>
    </citation>
    <scope>NUCLEOTIDE SEQUENCE</scope>
    <source>
        <strain evidence="2 4">CBS 304.34</strain>
    </source>
</reference>
<dbReference type="RefSeq" id="XP_033574489.1">
    <property type="nucleotide sequence ID" value="XM_033725779.1"/>
</dbReference>
<dbReference type="EMBL" id="MU003705">
    <property type="protein sequence ID" value="KAF2807525.1"/>
    <property type="molecule type" value="Genomic_DNA"/>
</dbReference>
<name>A0A6A6YHP9_9PEZI</name>
<feature type="compositionally biased region" description="Basic and acidic residues" evidence="1">
    <location>
        <begin position="148"/>
        <end position="159"/>
    </location>
</feature>
<evidence type="ECO:0000313" key="2">
    <source>
        <dbReference type="EMBL" id="KAF2807525.1"/>
    </source>
</evidence>
<feature type="compositionally biased region" description="Polar residues" evidence="1">
    <location>
        <begin position="128"/>
        <end position="137"/>
    </location>
</feature>
<organism evidence="2">
    <name type="scientific">Mytilinidion resinicola</name>
    <dbReference type="NCBI Taxonomy" id="574789"/>
    <lineage>
        <taxon>Eukaryota</taxon>
        <taxon>Fungi</taxon>
        <taxon>Dikarya</taxon>
        <taxon>Ascomycota</taxon>
        <taxon>Pezizomycotina</taxon>
        <taxon>Dothideomycetes</taxon>
        <taxon>Pleosporomycetidae</taxon>
        <taxon>Mytilinidiales</taxon>
        <taxon>Mytilinidiaceae</taxon>
        <taxon>Mytilinidion</taxon>
    </lineage>
</organism>
<proteinExistence type="predicted"/>
<sequence>MLPSLILCPSYASCQFLLGGEKITPMQGNANRHPPRPTVPALRIPEIPRDRQDSNQHTNERDIDVQDAEGTPIDEAKQWMTFRPKPNTRLLTVDMQTPQSMEHPKYPVIREGMAIEGQDERHDGGDHTNMNGVSSYKSGGRNAGNAEGKVEDEDKRLEL</sequence>
<dbReference type="AlphaFoldDB" id="A0A6A6YHP9"/>
<dbReference type="Proteomes" id="UP000504636">
    <property type="component" value="Unplaced"/>
</dbReference>
<keyword evidence="3" id="KW-1185">Reference proteome</keyword>
<protein>
    <submittedName>
        <fullName evidence="2 4">Uncharacterized protein</fullName>
    </submittedName>
</protein>
<evidence type="ECO:0000256" key="1">
    <source>
        <dbReference type="SAM" id="MobiDB-lite"/>
    </source>
</evidence>
<feature type="compositionally biased region" description="Basic and acidic residues" evidence="1">
    <location>
        <begin position="46"/>
        <end position="64"/>
    </location>
</feature>
<gene>
    <name evidence="2 4" type="ORF">BDZ99DRAFT_523136</name>
</gene>
<evidence type="ECO:0000313" key="4">
    <source>
        <dbReference type="RefSeq" id="XP_033574489.1"/>
    </source>
</evidence>
<reference evidence="4" key="2">
    <citation type="submission" date="2020-04" db="EMBL/GenBank/DDBJ databases">
        <authorList>
            <consortium name="NCBI Genome Project"/>
        </authorList>
    </citation>
    <scope>NUCLEOTIDE SEQUENCE</scope>
    <source>
        <strain evidence="4">CBS 304.34</strain>
    </source>
</reference>
<reference evidence="4" key="3">
    <citation type="submission" date="2025-04" db="UniProtKB">
        <authorList>
            <consortium name="RefSeq"/>
        </authorList>
    </citation>
    <scope>IDENTIFICATION</scope>
    <source>
        <strain evidence="4">CBS 304.34</strain>
    </source>
</reference>